<dbReference type="GO" id="GO:0031146">
    <property type="term" value="P:SCF-dependent proteasomal ubiquitin-dependent protein catabolic process"/>
    <property type="evidence" value="ECO:0007669"/>
    <property type="project" value="InterPro"/>
</dbReference>
<dbReference type="PANTHER" id="PTHR16008:SF4">
    <property type="entry name" value="F-BOX ONLY PROTEIN 4"/>
    <property type="match status" value="1"/>
</dbReference>
<dbReference type="InterPro" id="IPR001810">
    <property type="entry name" value="F-box_dom"/>
</dbReference>
<feature type="domain" description="F-box" evidence="1">
    <location>
        <begin position="33"/>
        <end position="79"/>
    </location>
</feature>
<gene>
    <name evidence="2" type="ORF">OSB04_026875</name>
</gene>
<keyword evidence="3" id="KW-1185">Reference proteome</keyword>
<dbReference type="InterPro" id="IPR036047">
    <property type="entry name" value="F-box-like_dom_sf"/>
</dbReference>
<organism evidence="2 3">
    <name type="scientific">Centaurea solstitialis</name>
    <name type="common">yellow star-thistle</name>
    <dbReference type="NCBI Taxonomy" id="347529"/>
    <lineage>
        <taxon>Eukaryota</taxon>
        <taxon>Viridiplantae</taxon>
        <taxon>Streptophyta</taxon>
        <taxon>Embryophyta</taxon>
        <taxon>Tracheophyta</taxon>
        <taxon>Spermatophyta</taxon>
        <taxon>Magnoliopsida</taxon>
        <taxon>eudicotyledons</taxon>
        <taxon>Gunneridae</taxon>
        <taxon>Pentapetalae</taxon>
        <taxon>asterids</taxon>
        <taxon>campanulids</taxon>
        <taxon>Asterales</taxon>
        <taxon>Asteraceae</taxon>
        <taxon>Carduoideae</taxon>
        <taxon>Cardueae</taxon>
        <taxon>Centaureinae</taxon>
        <taxon>Centaurea</taxon>
    </lineage>
</organism>
<reference evidence="2" key="1">
    <citation type="submission" date="2023-03" db="EMBL/GenBank/DDBJ databases">
        <title>Chromosome-scale reference genome and RAD-based genetic map of yellow starthistle (Centaurea solstitialis) reveal putative structural variation and QTLs associated with invader traits.</title>
        <authorList>
            <person name="Reatini B."/>
            <person name="Cang F.A."/>
            <person name="Jiang Q."/>
            <person name="Mckibben M.T.W."/>
            <person name="Barker M.S."/>
            <person name="Rieseberg L.H."/>
            <person name="Dlugosch K.M."/>
        </authorList>
    </citation>
    <scope>NUCLEOTIDE SEQUENCE</scope>
    <source>
        <strain evidence="2">CAN-66</strain>
        <tissue evidence="2">Leaf</tissue>
    </source>
</reference>
<accession>A0AA38SE42</accession>
<name>A0AA38SE42_9ASTR</name>
<protein>
    <recommendedName>
        <fullName evidence="1">F-box domain-containing protein</fullName>
    </recommendedName>
</protein>
<dbReference type="AlphaFoldDB" id="A0AA38SE42"/>
<dbReference type="Pfam" id="PF12937">
    <property type="entry name" value="F-box-like"/>
    <property type="match status" value="1"/>
</dbReference>
<dbReference type="GO" id="GO:0000209">
    <property type="term" value="P:protein polyubiquitination"/>
    <property type="evidence" value="ECO:0007669"/>
    <property type="project" value="TreeGrafter"/>
</dbReference>
<dbReference type="Gene3D" id="1.20.1280.50">
    <property type="match status" value="1"/>
</dbReference>
<comment type="caution">
    <text evidence="2">The sequence shown here is derived from an EMBL/GenBank/DDBJ whole genome shotgun (WGS) entry which is preliminary data.</text>
</comment>
<proteinExistence type="predicted"/>
<dbReference type="GO" id="GO:0019005">
    <property type="term" value="C:SCF ubiquitin ligase complex"/>
    <property type="evidence" value="ECO:0007669"/>
    <property type="project" value="TreeGrafter"/>
</dbReference>
<evidence type="ECO:0000313" key="3">
    <source>
        <dbReference type="Proteomes" id="UP001172457"/>
    </source>
</evidence>
<evidence type="ECO:0000313" key="2">
    <source>
        <dbReference type="EMBL" id="KAJ9540369.1"/>
    </source>
</evidence>
<dbReference type="SMART" id="SM00256">
    <property type="entry name" value="FBOX"/>
    <property type="match status" value="1"/>
</dbReference>
<evidence type="ECO:0000259" key="1">
    <source>
        <dbReference type="PROSITE" id="PS50181"/>
    </source>
</evidence>
<sequence length="103" mass="12166">MSQLLKRVREWVFSGWNMTTSDQTVDVSYSSSTGEVHRLPLDIFMQILKLLDPKDVARLAAVCKPWKLMVSDNTLWLYFLKNQEDWASIYFAETKLRYFPLRS</sequence>
<dbReference type="SUPFAM" id="SSF81383">
    <property type="entry name" value="F-box domain"/>
    <property type="match status" value="1"/>
</dbReference>
<dbReference type="EMBL" id="JARYMX010000007">
    <property type="protein sequence ID" value="KAJ9540369.1"/>
    <property type="molecule type" value="Genomic_DNA"/>
</dbReference>
<dbReference type="PROSITE" id="PS50181">
    <property type="entry name" value="FBOX"/>
    <property type="match status" value="1"/>
</dbReference>
<dbReference type="PANTHER" id="PTHR16008">
    <property type="entry name" value="F-BOX ONLY PROTEIN 4"/>
    <property type="match status" value="1"/>
</dbReference>
<dbReference type="InterPro" id="IPR039588">
    <property type="entry name" value="FBXO4"/>
</dbReference>
<dbReference type="Proteomes" id="UP001172457">
    <property type="component" value="Chromosome 7"/>
</dbReference>